<dbReference type="OMA" id="TEYYHES"/>
<keyword evidence="3" id="KW-1185">Reference proteome</keyword>
<dbReference type="SUPFAM" id="SSF52317">
    <property type="entry name" value="Class I glutamine amidotransferase-like"/>
    <property type="match status" value="1"/>
</dbReference>
<dbReference type="Proteomes" id="UP000001357">
    <property type="component" value="Unassembled WGS sequence"/>
</dbReference>
<reference evidence="2 3" key="1">
    <citation type="journal article" date="2008" name="Nature">
        <title>The genome of the choanoflagellate Monosiga brevicollis and the origin of metazoans.</title>
        <authorList>
            <consortium name="JGI Sequencing"/>
            <person name="King N."/>
            <person name="Westbrook M.J."/>
            <person name="Young S.L."/>
            <person name="Kuo A."/>
            <person name="Abedin M."/>
            <person name="Chapman J."/>
            <person name="Fairclough S."/>
            <person name="Hellsten U."/>
            <person name="Isogai Y."/>
            <person name="Letunic I."/>
            <person name="Marr M."/>
            <person name="Pincus D."/>
            <person name="Putnam N."/>
            <person name="Rokas A."/>
            <person name="Wright K.J."/>
            <person name="Zuzow R."/>
            <person name="Dirks W."/>
            <person name="Good M."/>
            <person name="Goodstein D."/>
            <person name="Lemons D."/>
            <person name="Li W."/>
            <person name="Lyons J.B."/>
            <person name="Morris A."/>
            <person name="Nichols S."/>
            <person name="Richter D.J."/>
            <person name="Salamov A."/>
            <person name="Bork P."/>
            <person name="Lim W.A."/>
            <person name="Manning G."/>
            <person name="Miller W.T."/>
            <person name="McGinnis W."/>
            <person name="Shapiro H."/>
            <person name="Tjian R."/>
            <person name="Grigoriev I.V."/>
            <person name="Rokhsar D."/>
        </authorList>
    </citation>
    <scope>NUCLEOTIDE SEQUENCE [LARGE SCALE GENOMIC DNA]</scope>
    <source>
        <strain evidence="3">MX1 / ATCC 50154</strain>
    </source>
</reference>
<accession>A9V6H5</accession>
<dbReference type="InterPro" id="IPR029062">
    <property type="entry name" value="Class_I_gatase-like"/>
</dbReference>
<dbReference type="GeneID" id="5893622"/>
<dbReference type="AlphaFoldDB" id="A9V6H5"/>
<dbReference type="Pfam" id="PF06283">
    <property type="entry name" value="ThuA"/>
    <property type="match status" value="1"/>
</dbReference>
<gene>
    <name evidence="2" type="ORF">MONBRDRAFT_33672</name>
</gene>
<dbReference type="RefSeq" id="XP_001748353.1">
    <property type="nucleotide sequence ID" value="XM_001748301.1"/>
</dbReference>
<proteinExistence type="predicted"/>
<organism evidence="2 3">
    <name type="scientific">Monosiga brevicollis</name>
    <name type="common">Choanoflagellate</name>
    <dbReference type="NCBI Taxonomy" id="81824"/>
    <lineage>
        <taxon>Eukaryota</taxon>
        <taxon>Choanoflagellata</taxon>
        <taxon>Craspedida</taxon>
        <taxon>Salpingoecidae</taxon>
        <taxon>Monosiga</taxon>
    </lineage>
</organism>
<evidence type="ECO:0000313" key="3">
    <source>
        <dbReference type="Proteomes" id="UP000001357"/>
    </source>
</evidence>
<feature type="domain" description="ThuA-like" evidence="1">
    <location>
        <begin position="7"/>
        <end position="238"/>
    </location>
</feature>
<dbReference type="InterPro" id="IPR029010">
    <property type="entry name" value="ThuA-like"/>
</dbReference>
<dbReference type="PANTHER" id="PTHR40469:SF2">
    <property type="entry name" value="GALACTOSE-BINDING DOMAIN-LIKE SUPERFAMILY PROTEIN"/>
    <property type="match status" value="1"/>
</dbReference>
<dbReference type="KEGG" id="mbr:MONBRDRAFT_33672"/>
<evidence type="ECO:0000313" key="2">
    <source>
        <dbReference type="EMBL" id="EDQ86808.1"/>
    </source>
</evidence>
<name>A9V6H5_MONBE</name>
<dbReference type="InParanoid" id="A9V6H5"/>
<dbReference type="eggNOG" id="ENOG502RZ2Z">
    <property type="taxonomic scope" value="Eukaryota"/>
</dbReference>
<protein>
    <recommendedName>
        <fullName evidence="1">ThuA-like domain-containing protein</fullName>
    </recommendedName>
</protein>
<dbReference type="EMBL" id="CH991563">
    <property type="protein sequence ID" value="EDQ86808.1"/>
    <property type="molecule type" value="Genomic_DNA"/>
</dbReference>
<dbReference type="PANTHER" id="PTHR40469">
    <property type="entry name" value="SECRETED GLYCOSYL HYDROLASE"/>
    <property type="match status" value="1"/>
</dbReference>
<dbReference type="Gene3D" id="3.40.50.880">
    <property type="match status" value="1"/>
</dbReference>
<sequence length="250" mass="27301">MAPANQILVLNLAKDYVHDCIPVAAACVKRLGTKLGAEVVVSETAEPYFDTIEELGKFNVLVFNSNSGELFNNTQKAVFEEYVRGGYGSLLGLHSATAAFLSGADASGATVMATTYPFFADTWGASFTDHPPIQDGVVYTDREACTAVGLDLPTSYPTSDEWYNFDRNPTENDKISILAFADVSKITGNKMGEHHPLIWCHKALEKTPVFYTALGHHAEAYESDETVIEMVRAGLKWCLDQQGTSEHVAH</sequence>
<evidence type="ECO:0000259" key="1">
    <source>
        <dbReference type="Pfam" id="PF06283"/>
    </source>
</evidence>